<dbReference type="AlphaFoldDB" id="A0A8S4FK92"/>
<dbReference type="EMBL" id="CAJHNJ030000036">
    <property type="protein sequence ID" value="CAG9128736.1"/>
    <property type="molecule type" value="Genomic_DNA"/>
</dbReference>
<name>A0A8S4FK92_PLUXY</name>
<accession>A0A8S4FK92</accession>
<keyword evidence="2" id="KW-1185">Reference proteome</keyword>
<proteinExistence type="predicted"/>
<dbReference type="Proteomes" id="UP000653454">
    <property type="component" value="Unassembled WGS sequence"/>
</dbReference>
<evidence type="ECO:0000313" key="1">
    <source>
        <dbReference type="EMBL" id="CAG9128736.1"/>
    </source>
</evidence>
<evidence type="ECO:0000313" key="2">
    <source>
        <dbReference type="Proteomes" id="UP000653454"/>
    </source>
</evidence>
<sequence length="83" mass="9442">MFQAGDNRLFMNRSESVNLVMLLIISLALCWLSAAVGHPLGPLGALWSPPDPETTNTKDTKPERWTHVSEDYKKYNYLITTYL</sequence>
<organism evidence="1 2">
    <name type="scientific">Plutella xylostella</name>
    <name type="common">Diamondback moth</name>
    <name type="synonym">Plutella maculipennis</name>
    <dbReference type="NCBI Taxonomy" id="51655"/>
    <lineage>
        <taxon>Eukaryota</taxon>
        <taxon>Metazoa</taxon>
        <taxon>Ecdysozoa</taxon>
        <taxon>Arthropoda</taxon>
        <taxon>Hexapoda</taxon>
        <taxon>Insecta</taxon>
        <taxon>Pterygota</taxon>
        <taxon>Neoptera</taxon>
        <taxon>Endopterygota</taxon>
        <taxon>Lepidoptera</taxon>
        <taxon>Glossata</taxon>
        <taxon>Ditrysia</taxon>
        <taxon>Yponomeutoidea</taxon>
        <taxon>Plutellidae</taxon>
        <taxon>Plutella</taxon>
    </lineage>
</organism>
<gene>
    <name evidence="1" type="ORF">PLXY2_LOCUS9284</name>
</gene>
<protein>
    <submittedName>
        <fullName evidence="1">(diamondback moth) hypothetical protein</fullName>
    </submittedName>
</protein>
<reference evidence="1" key="1">
    <citation type="submission" date="2020-11" db="EMBL/GenBank/DDBJ databases">
        <authorList>
            <person name="Whiteford S."/>
        </authorList>
    </citation>
    <scope>NUCLEOTIDE SEQUENCE</scope>
</reference>
<comment type="caution">
    <text evidence="1">The sequence shown here is derived from an EMBL/GenBank/DDBJ whole genome shotgun (WGS) entry which is preliminary data.</text>
</comment>